<proteinExistence type="predicted"/>
<dbReference type="Proteomes" id="UP001388673">
    <property type="component" value="Unassembled WGS sequence"/>
</dbReference>
<evidence type="ECO:0000256" key="3">
    <source>
        <dbReference type="SAM" id="MobiDB-lite"/>
    </source>
</evidence>
<dbReference type="GO" id="GO:0005737">
    <property type="term" value="C:cytoplasm"/>
    <property type="evidence" value="ECO:0007669"/>
    <property type="project" value="TreeGrafter"/>
</dbReference>
<feature type="domain" description="PDZ" evidence="4">
    <location>
        <begin position="158"/>
        <end position="226"/>
    </location>
</feature>
<evidence type="ECO:0000256" key="2">
    <source>
        <dbReference type="ARBA" id="ARBA00068021"/>
    </source>
</evidence>
<dbReference type="AlphaFoldDB" id="A0AAW0Z2W3"/>
<keyword evidence="1" id="KW-0143">Chaperone</keyword>
<accession>A0AAW0Z2W3</accession>
<evidence type="ECO:0000259" key="5">
    <source>
        <dbReference type="Pfam" id="PF18265"/>
    </source>
</evidence>
<dbReference type="Pfam" id="PF13180">
    <property type="entry name" value="PDZ_2"/>
    <property type="match status" value="1"/>
</dbReference>
<comment type="caution">
    <text evidence="6">The sequence shown here is derived from an EMBL/GenBank/DDBJ whole genome shotgun (WGS) entry which is preliminary data.</text>
</comment>
<feature type="domain" description="Nas2 N-terminal" evidence="5">
    <location>
        <begin position="35"/>
        <end position="112"/>
    </location>
</feature>
<gene>
    <name evidence="6" type="ORF">IAR55_001733</name>
</gene>
<keyword evidence="7" id="KW-1185">Reference proteome</keyword>
<reference evidence="6 7" key="1">
    <citation type="journal article" date="2024" name="bioRxiv">
        <title>Comparative genomics of Cryptococcus and Kwoniella reveals pathogenesis evolution and contrasting karyotype dynamics via intercentromeric recombination or chromosome fusion.</title>
        <authorList>
            <person name="Coelho M.A."/>
            <person name="David-Palma M."/>
            <person name="Shea T."/>
            <person name="Bowers K."/>
            <person name="McGinley-Smith S."/>
            <person name="Mohammad A.W."/>
            <person name="Gnirke A."/>
            <person name="Yurkov A.M."/>
            <person name="Nowrousian M."/>
            <person name="Sun S."/>
            <person name="Cuomo C.A."/>
            <person name="Heitman J."/>
        </authorList>
    </citation>
    <scope>NUCLEOTIDE SEQUENCE [LARGE SCALE GENOMIC DNA]</scope>
    <source>
        <strain evidence="6 7">CBS 13917</strain>
    </source>
</reference>
<dbReference type="Gene3D" id="6.10.140.1710">
    <property type="match status" value="1"/>
</dbReference>
<dbReference type="Gene3D" id="2.30.42.10">
    <property type="match status" value="1"/>
</dbReference>
<dbReference type="InterPro" id="IPR001478">
    <property type="entry name" value="PDZ"/>
</dbReference>
<name>A0AAW0Z2W3_9TREE</name>
<dbReference type="EMBL" id="JBCAWK010000003">
    <property type="protein sequence ID" value="KAK8864483.1"/>
    <property type="molecule type" value="Genomic_DNA"/>
</dbReference>
<dbReference type="KEGG" id="kne:92178992"/>
<feature type="compositionally biased region" description="Polar residues" evidence="3">
    <location>
        <begin position="128"/>
        <end position="144"/>
    </location>
</feature>
<evidence type="ECO:0000313" key="6">
    <source>
        <dbReference type="EMBL" id="KAK8864483.1"/>
    </source>
</evidence>
<dbReference type="FunFam" id="2.30.42.10:FF:000107">
    <property type="entry name" value="26S proteasome non-ATPase regulatory subunit 9"/>
    <property type="match status" value="1"/>
</dbReference>
<dbReference type="InterPro" id="IPR036034">
    <property type="entry name" value="PDZ_sf"/>
</dbReference>
<feature type="region of interest" description="Disordered" evidence="3">
    <location>
        <begin position="1"/>
        <end position="28"/>
    </location>
</feature>
<evidence type="ECO:0000256" key="1">
    <source>
        <dbReference type="ARBA" id="ARBA00023186"/>
    </source>
</evidence>
<dbReference type="GeneID" id="92178992"/>
<evidence type="ECO:0000313" key="7">
    <source>
        <dbReference type="Proteomes" id="UP001388673"/>
    </source>
</evidence>
<evidence type="ECO:0000259" key="4">
    <source>
        <dbReference type="Pfam" id="PF13180"/>
    </source>
</evidence>
<dbReference type="InterPro" id="IPR040815">
    <property type="entry name" value="Nas2_N"/>
</dbReference>
<dbReference type="GO" id="GO:0070682">
    <property type="term" value="P:proteasome regulatory particle assembly"/>
    <property type="evidence" value="ECO:0007669"/>
    <property type="project" value="InterPro"/>
</dbReference>
<protein>
    <recommendedName>
        <fullName evidence="2">Probable 26S proteasome regulatory subunit p27</fullName>
    </recommendedName>
</protein>
<dbReference type="PANTHER" id="PTHR12651">
    <property type="entry name" value="26S PROTEASOME NON-ATPASE REGULATORY SUBUNIT 9"/>
    <property type="match status" value="1"/>
</dbReference>
<organism evidence="6 7">
    <name type="scientific">Kwoniella newhampshirensis</name>
    <dbReference type="NCBI Taxonomy" id="1651941"/>
    <lineage>
        <taxon>Eukaryota</taxon>
        <taxon>Fungi</taxon>
        <taxon>Dikarya</taxon>
        <taxon>Basidiomycota</taxon>
        <taxon>Agaricomycotina</taxon>
        <taxon>Tremellomycetes</taxon>
        <taxon>Tremellales</taxon>
        <taxon>Cryptococcaceae</taxon>
        <taxon>Kwoniella</taxon>
    </lineage>
</organism>
<dbReference type="GO" id="GO:0005634">
    <property type="term" value="C:nucleus"/>
    <property type="evidence" value="ECO:0007669"/>
    <property type="project" value="TreeGrafter"/>
</dbReference>
<dbReference type="RefSeq" id="XP_066804779.1">
    <property type="nucleotide sequence ID" value="XM_066944856.1"/>
</dbReference>
<sequence length="246" mass="26541">MELVWPPPPSNEPPSHTLPLPHPEAYPGEPREYARALMQRRDDIEKEIEALKDVLTSHGATPQTSLVDPEGYPRGDIDIYAIRHARSALVRLQNDRIEVTDRLSVALQNAFAAPSSSSSDAAAAASAQPNGHVQTSSVPKSNDVNGHHQIEEEIWPERPVAKVNSVASGSPAADSGMRANDMIYSFEGVTVDSPGGIQSIGSLVARSEGSTLQILVLRQEQRVRLSLTPRNGWGGRGMLGCHILPV</sequence>
<dbReference type="InterPro" id="IPR035269">
    <property type="entry name" value="PSMD9"/>
</dbReference>
<feature type="compositionally biased region" description="Pro residues" evidence="3">
    <location>
        <begin position="1"/>
        <end position="12"/>
    </location>
</feature>
<dbReference type="Pfam" id="PF18265">
    <property type="entry name" value="Nas2_N"/>
    <property type="match status" value="1"/>
</dbReference>
<feature type="region of interest" description="Disordered" evidence="3">
    <location>
        <begin position="121"/>
        <end position="145"/>
    </location>
</feature>
<dbReference type="SUPFAM" id="SSF50156">
    <property type="entry name" value="PDZ domain-like"/>
    <property type="match status" value="1"/>
</dbReference>
<dbReference type="PANTHER" id="PTHR12651:SF1">
    <property type="entry name" value="26S PROTEASOME NON-ATPASE REGULATORY SUBUNIT 9"/>
    <property type="match status" value="1"/>
</dbReference>